<protein>
    <submittedName>
        <fullName evidence="2">Uncharacterized protein</fullName>
    </submittedName>
</protein>
<dbReference type="PANTHER" id="PTHR33730:SF1">
    <property type="entry name" value="OS05G0176300 PROTEIN"/>
    <property type="match status" value="1"/>
</dbReference>
<dbReference type="STRING" id="4537.A0A0E0KZ42"/>
<feature type="compositionally biased region" description="Polar residues" evidence="1">
    <location>
        <begin position="7"/>
        <end position="19"/>
    </location>
</feature>
<dbReference type="Gramene" id="OPUNC05G04680.1">
    <property type="protein sequence ID" value="OPUNC05G04680.1"/>
    <property type="gene ID" value="OPUNC05G04680"/>
</dbReference>
<dbReference type="Proteomes" id="UP000026962">
    <property type="component" value="Chromosome 5"/>
</dbReference>
<dbReference type="Pfam" id="PF15697">
    <property type="entry name" value="DUF4666"/>
    <property type="match status" value="1"/>
</dbReference>
<name>A0A0E0KZ42_ORYPU</name>
<accession>A0A0E0KZ42</accession>
<feature type="compositionally biased region" description="Basic and acidic residues" evidence="1">
    <location>
        <begin position="68"/>
        <end position="77"/>
    </location>
</feature>
<evidence type="ECO:0000313" key="2">
    <source>
        <dbReference type="EnsemblPlants" id="OPUNC05G04680.1"/>
    </source>
</evidence>
<dbReference type="OMA" id="GLIWNDK"/>
<reference evidence="2" key="1">
    <citation type="submission" date="2015-04" db="UniProtKB">
        <authorList>
            <consortium name="EnsemblPlants"/>
        </authorList>
    </citation>
    <scope>IDENTIFICATION</scope>
</reference>
<evidence type="ECO:0000313" key="3">
    <source>
        <dbReference type="Proteomes" id="UP000026962"/>
    </source>
</evidence>
<sequence>MEIGGLQRSSQTFRRSGSSGLVWDGRLMSEDQNQSDQRATGDAKAGSLESKELRHSRSVGSGIKAQRRCSDSVERSRSGSQAFRTRHVPPAMDPPSPKVSHCLFCGIFSKEEPSQPPKPRSFILAAIVRTCLWLSFLSKC</sequence>
<dbReference type="eggNOG" id="ENOG502S5HJ">
    <property type="taxonomic scope" value="Eukaryota"/>
</dbReference>
<dbReference type="AlphaFoldDB" id="A0A0E0KZ42"/>
<feature type="region of interest" description="Disordered" evidence="1">
    <location>
        <begin position="1"/>
        <end position="96"/>
    </location>
</feature>
<organism evidence="2">
    <name type="scientific">Oryza punctata</name>
    <name type="common">Red rice</name>
    <dbReference type="NCBI Taxonomy" id="4537"/>
    <lineage>
        <taxon>Eukaryota</taxon>
        <taxon>Viridiplantae</taxon>
        <taxon>Streptophyta</taxon>
        <taxon>Embryophyta</taxon>
        <taxon>Tracheophyta</taxon>
        <taxon>Spermatophyta</taxon>
        <taxon>Magnoliopsida</taxon>
        <taxon>Liliopsida</taxon>
        <taxon>Poales</taxon>
        <taxon>Poaceae</taxon>
        <taxon>BOP clade</taxon>
        <taxon>Oryzoideae</taxon>
        <taxon>Oryzeae</taxon>
        <taxon>Oryzinae</taxon>
        <taxon>Oryza</taxon>
    </lineage>
</organism>
<proteinExistence type="predicted"/>
<dbReference type="PANTHER" id="PTHR33730">
    <property type="entry name" value="OS05G0542732 PROTEIN-RELATED"/>
    <property type="match status" value="1"/>
</dbReference>
<dbReference type="InterPro" id="IPR031421">
    <property type="entry name" value="DUF4666"/>
</dbReference>
<keyword evidence="3" id="KW-1185">Reference proteome</keyword>
<reference evidence="2" key="2">
    <citation type="submission" date="2018-05" db="EMBL/GenBank/DDBJ databases">
        <title>OpunRS2 (Oryza punctata Reference Sequence Version 2).</title>
        <authorList>
            <person name="Zhang J."/>
            <person name="Kudrna D."/>
            <person name="Lee S."/>
            <person name="Talag J."/>
            <person name="Welchert J."/>
            <person name="Wing R.A."/>
        </authorList>
    </citation>
    <scope>NUCLEOTIDE SEQUENCE [LARGE SCALE GENOMIC DNA]</scope>
</reference>
<evidence type="ECO:0000256" key="1">
    <source>
        <dbReference type="SAM" id="MobiDB-lite"/>
    </source>
</evidence>
<dbReference type="EnsemblPlants" id="OPUNC05G04680.1">
    <property type="protein sequence ID" value="OPUNC05G04680.1"/>
    <property type="gene ID" value="OPUNC05G04680"/>
</dbReference>
<dbReference type="HOGENOM" id="CLU_123547_1_0_1"/>